<dbReference type="GO" id="GO:0006508">
    <property type="term" value="P:proteolysis"/>
    <property type="evidence" value="ECO:0007669"/>
    <property type="project" value="UniProtKB-KW"/>
</dbReference>
<dbReference type="InterPro" id="IPR038765">
    <property type="entry name" value="Papain-like_cys_pep_sf"/>
</dbReference>
<name>A0A0K9NPQ1_ZOSMR</name>
<sequence>MVVDLLTPSPTRHVTLDQTTITPGIHSISNEFHSLHPNFESSIILRSPVMIDGIDMNEEILTGALENLQISSGKNELDVLASPHYNEEVSTEEIADFLNSQCNVELNNYNTISEEAPARQVISRPSFDILSDYHCDGIEQLQHTSEYNSPTKIMTSESDKPATPYIYSRTNLIVMVEEGQSMFAKLRDDCRYQKIKIRTEEGVTRGQLHLKNEYAIFVEEKNSMDRFNTTVTNGTMSGDQKLVSSPDIWASVVASAEQIECNMKSKNKVVRDDLSEVARRIDFTETKQNSVESPYVSSMIKRMKARNLEKVEKKNNDEERLFVNQNNGETSSNLNQNTKRLVMNPEYNYLFFFMINNDSVFCNGSDLQDIVRHSLYTPLLVKVFAGVSRAELVEKSIHEAKFQFVNPDLFDDEGFNRSSEVLPEKLLYIAAEKIDGMITCSMKGQYKRFARYFIIPMHTVKHWHFLVWTRDDNSFTHYDSNRNPLHAIHLGAAKRAVVWMTRWFRQKLVTYLPNDPEFIESLKFPQETNAKMDGGLYMIKGITDIIEYLHNEDGMLNNFSLETALQWTKNDVQKFRNYLFRRLTERMQFCPWHLKMQKRTKIGK</sequence>
<evidence type="ECO:0000256" key="4">
    <source>
        <dbReference type="ARBA" id="ARBA00022807"/>
    </source>
</evidence>
<organism evidence="6 7">
    <name type="scientific">Zostera marina</name>
    <name type="common">Eelgrass</name>
    <dbReference type="NCBI Taxonomy" id="29655"/>
    <lineage>
        <taxon>Eukaryota</taxon>
        <taxon>Viridiplantae</taxon>
        <taxon>Streptophyta</taxon>
        <taxon>Embryophyta</taxon>
        <taxon>Tracheophyta</taxon>
        <taxon>Spermatophyta</taxon>
        <taxon>Magnoliopsida</taxon>
        <taxon>Liliopsida</taxon>
        <taxon>Zosteraceae</taxon>
        <taxon>Zostera</taxon>
    </lineage>
</organism>
<proteinExistence type="inferred from homology"/>
<keyword evidence="7" id="KW-1185">Reference proteome</keyword>
<evidence type="ECO:0000256" key="3">
    <source>
        <dbReference type="ARBA" id="ARBA00022801"/>
    </source>
</evidence>
<dbReference type="AlphaFoldDB" id="A0A0K9NPQ1"/>
<dbReference type="EMBL" id="LFYR01001898">
    <property type="protein sequence ID" value="KMZ58749.1"/>
    <property type="molecule type" value="Genomic_DNA"/>
</dbReference>
<evidence type="ECO:0000256" key="1">
    <source>
        <dbReference type="ARBA" id="ARBA00005234"/>
    </source>
</evidence>
<dbReference type="SUPFAM" id="SSF54001">
    <property type="entry name" value="Cysteine proteinases"/>
    <property type="match status" value="1"/>
</dbReference>
<dbReference type="GO" id="GO:0019784">
    <property type="term" value="F:deNEDDylase activity"/>
    <property type="evidence" value="ECO:0007669"/>
    <property type="project" value="InterPro"/>
</dbReference>
<keyword evidence="3" id="KW-0378">Hydrolase</keyword>
<accession>A0A0K9NPQ1</accession>
<keyword evidence="2" id="KW-0645">Protease</keyword>
<dbReference type="Pfam" id="PF02902">
    <property type="entry name" value="Peptidase_C48"/>
    <property type="match status" value="1"/>
</dbReference>
<evidence type="ECO:0000313" key="6">
    <source>
        <dbReference type="EMBL" id="KMZ58749.1"/>
    </source>
</evidence>
<gene>
    <name evidence="6" type="ORF">ZOSMA_74G00930</name>
</gene>
<protein>
    <recommendedName>
        <fullName evidence="5">Ubiquitin-like protease family profile domain-containing protein</fullName>
    </recommendedName>
</protein>
<dbReference type="Proteomes" id="UP000036987">
    <property type="component" value="Unassembled WGS sequence"/>
</dbReference>
<dbReference type="InterPro" id="IPR003653">
    <property type="entry name" value="Peptidase_C48_C"/>
</dbReference>
<evidence type="ECO:0000259" key="5">
    <source>
        <dbReference type="Pfam" id="PF02902"/>
    </source>
</evidence>
<reference evidence="7" key="1">
    <citation type="journal article" date="2016" name="Nature">
        <title>The genome of the seagrass Zostera marina reveals angiosperm adaptation to the sea.</title>
        <authorList>
            <person name="Olsen J.L."/>
            <person name="Rouze P."/>
            <person name="Verhelst B."/>
            <person name="Lin Y.-C."/>
            <person name="Bayer T."/>
            <person name="Collen J."/>
            <person name="Dattolo E."/>
            <person name="De Paoli E."/>
            <person name="Dittami S."/>
            <person name="Maumus F."/>
            <person name="Michel G."/>
            <person name="Kersting A."/>
            <person name="Lauritano C."/>
            <person name="Lohaus R."/>
            <person name="Toepel M."/>
            <person name="Tonon T."/>
            <person name="Vanneste K."/>
            <person name="Amirebrahimi M."/>
            <person name="Brakel J."/>
            <person name="Bostroem C."/>
            <person name="Chovatia M."/>
            <person name="Grimwood J."/>
            <person name="Jenkins J.W."/>
            <person name="Jueterbock A."/>
            <person name="Mraz A."/>
            <person name="Stam W.T."/>
            <person name="Tice H."/>
            <person name="Bornberg-Bauer E."/>
            <person name="Green P.J."/>
            <person name="Pearson G.A."/>
            <person name="Procaccini G."/>
            <person name="Duarte C.M."/>
            <person name="Schmutz J."/>
            <person name="Reusch T.B.H."/>
            <person name="Van de Peer Y."/>
        </authorList>
    </citation>
    <scope>NUCLEOTIDE SEQUENCE [LARGE SCALE GENOMIC DNA]</scope>
    <source>
        <strain evidence="7">cv. Finnish</strain>
    </source>
</reference>
<feature type="domain" description="Ubiquitin-like protease family profile" evidence="5">
    <location>
        <begin position="452"/>
        <end position="585"/>
    </location>
</feature>
<dbReference type="InterPro" id="IPR044613">
    <property type="entry name" value="Nep1/2-like"/>
</dbReference>
<evidence type="ECO:0000256" key="2">
    <source>
        <dbReference type="ARBA" id="ARBA00022670"/>
    </source>
</evidence>
<dbReference type="Gene3D" id="3.40.395.10">
    <property type="entry name" value="Adenoviral Proteinase, Chain A"/>
    <property type="match status" value="1"/>
</dbReference>
<dbReference type="PANTHER" id="PTHR46468:SF1">
    <property type="entry name" value="SENTRIN-SPECIFIC PROTEASE 8"/>
    <property type="match status" value="1"/>
</dbReference>
<dbReference type="GO" id="GO:0008234">
    <property type="term" value="F:cysteine-type peptidase activity"/>
    <property type="evidence" value="ECO:0007669"/>
    <property type="project" value="UniProtKB-KW"/>
</dbReference>
<comment type="caution">
    <text evidence="6">The sequence shown here is derived from an EMBL/GenBank/DDBJ whole genome shotgun (WGS) entry which is preliminary data.</text>
</comment>
<dbReference type="PANTHER" id="PTHR46468">
    <property type="entry name" value="SENTRIN-SPECIFIC PROTEASE 8"/>
    <property type="match status" value="1"/>
</dbReference>
<comment type="similarity">
    <text evidence="1">Belongs to the peptidase C48 family.</text>
</comment>
<evidence type="ECO:0000313" key="7">
    <source>
        <dbReference type="Proteomes" id="UP000036987"/>
    </source>
</evidence>
<keyword evidence="4" id="KW-0788">Thiol protease</keyword>